<comment type="caution">
    <text evidence="3">The sequence shown here is derived from an EMBL/GenBank/DDBJ whole genome shotgun (WGS) entry which is preliminary data.</text>
</comment>
<name>A0A328Q566_9EURY</name>
<evidence type="ECO:0000313" key="4">
    <source>
        <dbReference type="Proteomes" id="UP000248557"/>
    </source>
</evidence>
<reference evidence="3 4" key="1">
    <citation type="submission" date="2017-05" db="EMBL/GenBank/DDBJ databases">
        <title>Host range expansion of the Methanosphaera genus to humans and monogastric animals involves recent and extensive reduction in genome content.</title>
        <authorList>
            <person name="Hoedt E.C."/>
            <person name="Volmer J.G."/>
            <person name="Parks D.H."/>
            <person name="Rosewarne C.P."/>
            <person name="Denman S.E."/>
            <person name="Mcsweeney C.S."/>
            <person name="O Cuiv P."/>
            <person name="Hugenholtz P."/>
            <person name="Tyson G.W."/>
            <person name="Morrison M."/>
        </authorList>
    </citation>
    <scope>NUCLEOTIDE SEQUENCE [LARGE SCALE GENOMIC DNA]</scope>
    <source>
        <strain evidence="3 4">PA5</strain>
    </source>
</reference>
<dbReference type="AlphaFoldDB" id="A0A328Q566"/>
<dbReference type="Pfam" id="PF05239">
    <property type="entry name" value="PRC"/>
    <property type="match status" value="1"/>
</dbReference>
<proteinExistence type="predicted"/>
<accession>A0A328Q566</accession>
<evidence type="ECO:0000313" key="3">
    <source>
        <dbReference type="EMBL" id="RAP03507.1"/>
    </source>
</evidence>
<evidence type="ECO:0000259" key="2">
    <source>
        <dbReference type="Pfam" id="PF05239"/>
    </source>
</evidence>
<feature type="region of interest" description="Disordered" evidence="1">
    <location>
        <begin position="76"/>
        <end position="100"/>
    </location>
</feature>
<dbReference type="EMBL" id="NGJK01000020">
    <property type="protein sequence ID" value="RAP03507.1"/>
    <property type="molecule type" value="Genomic_DNA"/>
</dbReference>
<dbReference type="InterPro" id="IPR011033">
    <property type="entry name" value="PRC_barrel-like_sf"/>
</dbReference>
<feature type="domain" description="PRC-barrel" evidence="2">
    <location>
        <begin position="2"/>
        <end position="72"/>
    </location>
</feature>
<dbReference type="SUPFAM" id="SSF50346">
    <property type="entry name" value="PRC-barrel domain"/>
    <property type="match status" value="1"/>
</dbReference>
<dbReference type="InterPro" id="IPR027275">
    <property type="entry name" value="PRC-brl_dom"/>
</dbReference>
<evidence type="ECO:0000256" key="1">
    <source>
        <dbReference type="SAM" id="MobiDB-lite"/>
    </source>
</evidence>
<dbReference type="Gene3D" id="2.30.30.240">
    <property type="entry name" value="PRC-barrel domain"/>
    <property type="match status" value="1"/>
</dbReference>
<dbReference type="Proteomes" id="UP000248557">
    <property type="component" value="Unassembled WGS sequence"/>
</dbReference>
<sequence>MKISELIGKKVLDDNANEIGKIQDIDINLKENTISEITINPNELSLRKVNFKITPEMVSEVGDYLLLNISKSEISKDNESKEVPDVEVVNPSELEERNTS</sequence>
<protein>
    <recommendedName>
        <fullName evidence="2">PRC-barrel domain-containing protein</fullName>
    </recommendedName>
</protein>
<organism evidence="3 4">
    <name type="scientific">Methanosphaera stadtmanae</name>
    <dbReference type="NCBI Taxonomy" id="2317"/>
    <lineage>
        <taxon>Archaea</taxon>
        <taxon>Methanobacteriati</taxon>
        <taxon>Methanobacteriota</taxon>
        <taxon>Methanomada group</taxon>
        <taxon>Methanobacteria</taxon>
        <taxon>Methanobacteriales</taxon>
        <taxon>Methanobacteriaceae</taxon>
        <taxon>Methanosphaera</taxon>
    </lineage>
</organism>
<gene>
    <name evidence="3" type="ORF">CA615_01880</name>
</gene>
<dbReference type="GeneID" id="3855604"/>
<dbReference type="RefSeq" id="WP_011405974.1">
    <property type="nucleotide sequence ID" value="NZ_CATZXA010000017.1"/>
</dbReference>